<dbReference type="FunFam" id="3.30.160.60:FF:000074">
    <property type="entry name" value="Tripartite motif containing 66"/>
    <property type="match status" value="1"/>
</dbReference>
<dbReference type="InterPro" id="IPR019787">
    <property type="entry name" value="Znf_PHD-finger"/>
</dbReference>
<evidence type="ECO:0000256" key="21">
    <source>
        <dbReference type="SAM" id="MobiDB-lite"/>
    </source>
</evidence>
<organism evidence="26 27">
    <name type="scientific">Betta splendens</name>
    <name type="common">Siamese fighting fish</name>
    <dbReference type="NCBI Taxonomy" id="158456"/>
    <lineage>
        <taxon>Eukaryota</taxon>
        <taxon>Metazoa</taxon>
        <taxon>Chordata</taxon>
        <taxon>Craniata</taxon>
        <taxon>Vertebrata</taxon>
        <taxon>Euteleostomi</taxon>
        <taxon>Actinopterygii</taxon>
        <taxon>Neopterygii</taxon>
        <taxon>Teleostei</taxon>
        <taxon>Neoteleostei</taxon>
        <taxon>Acanthomorphata</taxon>
        <taxon>Anabantaria</taxon>
        <taxon>Anabantiformes</taxon>
        <taxon>Anabantoidei</taxon>
        <taxon>Osphronemidae</taxon>
        <taxon>Betta</taxon>
    </lineage>
</organism>
<dbReference type="GeneID" id="114862571"/>
<keyword evidence="9 18" id="KW-0863">Zinc-finger</keyword>
<feature type="domain" description="Bromo" evidence="22">
    <location>
        <begin position="818"/>
        <end position="891"/>
    </location>
</feature>
<keyword evidence="15" id="KW-0238">DNA-binding</keyword>
<feature type="region of interest" description="Disordered" evidence="21">
    <location>
        <begin position="453"/>
        <end position="515"/>
    </location>
</feature>
<dbReference type="GO" id="GO:0000785">
    <property type="term" value="C:chromatin"/>
    <property type="evidence" value="ECO:0007669"/>
    <property type="project" value="TreeGrafter"/>
</dbReference>
<dbReference type="CDD" id="cd15541">
    <property type="entry name" value="PHD_TIF1_like"/>
    <property type="match status" value="1"/>
</dbReference>
<dbReference type="AlphaFoldDB" id="A0A6P7NLJ4"/>
<keyword evidence="10" id="KW-0833">Ubl conjugation pathway</keyword>
<evidence type="ECO:0000256" key="5">
    <source>
        <dbReference type="ARBA" id="ARBA00022491"/>
    </source>
</evidence>
<feature type="domain" description="RING-type" evidence="24">
    <location>
        <begin position="43"/>
        <end position="102"/>
    </location>
</feature>
<feature type="coiled-coil region" evidence="20">
    <location>
        <begin position="227"/>
        <end position="326"/>
    </location>
</feature>
<dbReference type="InterPro" id="IPR036427">
    <property type="entry name" value="Bromodomain-like_sf"/>
</dbReference>
<comment type="subcellular location">
    <subcellularLocation>
        <location evidence="2">Nucleus</location>
    </subcellularLocation>
</comment>
<dbReference type="SUPFAM" id="SSF47370">
    <property type="entry name" value="Bromodomain"/>
    <property type="match status" value="1"/>
</dbReference>
<dbReference type="GO" id="GO:0061630">
    <property type="term" value="F:ubiquitin protein ligase activity"/>
    <property type="evidence" value="ECO:0007669"/>
    <property type="project" value="UniProtKB-EC"/>
</dbReference>
<evidence type="ECO:0000313" key="27">
    <source>
        <dbReference type="RefSeq" id="XP_029018863.1"/>
    </source>
</evidence>
<feature type="compositionally biased region" description="Basic and acidic residues" evidence="21">
    <location>
        <begin position="1055"/>
        <end position="1077"/>
    </location>
</feature>
<evidence type="ECO:0000259" key="22">
    <source>
        <dbReference type="PROSITE" id="PS50014"/>
    </source>
</evidence>
<dbReference type="SMART" id="SM00336">
    <property type="entry name" value="BBOX"/>
    <property type="match status" value="2"/>
</dbReference>
<dbReference type="PROSITE" id="PS00518">
    <property type="entry name" value="ZF_RING_1"/>
    <property type="match status" value="1"/>
</dbReference>
<comment type="catalytic activity">
    <reaction evidence="1">
        <text>S-ubiquitinyl-[E2 ubiquitin-conjugating enzyme]-L-cysteine + [acceptor protein]-L-lysine = [E2 ubiquitin-conjugating enzyme]-L-cysteine + N(6)-ubiquitinyl-[acceptor protein]-L-lysine.</text>
        <dbReference type="EC" id="2.3.2.27"/>
    </reaction>
</comment>
<dbReference type="SUPFAM" id="SSF57850">
    <property type="entry name" value="RING/U-box"/>
    <property type="match status" value="1"/>
</dbReference>
<dbReference type="SMART" id="SM00297">
    <property type="entry name" value="BROMO"/>
    <property type="match status" value="1"/>
</dbReference>
<feature type="domain" description="B box-type" evidence="25">
    <location>
        <begin position="129"/>
        <end position="182"/>
    </location>
</feature>
<dbReference type="SUPFAM" id="SSF57903">
    <property type="entry name" value="FYVE/PHD zinc finger"/>
    <property type="match status" value="1"/>
</dbReference>
<dbReference type="InterPro" id="IPR001841">
    <property type="entry name" value="Znf_RING"/>
</dbReference>
<dbReference type="PANTHER" id="PTHR45915:SF4">
    <property type="entry name" value="TRANSCRIPTION INTERMEDIARY FACTOR 1-ALPHA"/>
    <property type="match status" value="1"/>
</dbReference>
<evidence type="ECO:0000256" key="6">
    <source>
        <dbReference type="ARBA" id="ARBA00022679"/>
    </source>
</evidence>
<evidence type="ECO:0000256" key="19">
    <source>
        <dbReference type="PROSITE-ProRule" id="PRU00035"/>
    </source>
</evidence>
<sequence length="1077" mass="120597">MDEIAESVENDDIVIIVENEAESLPAEEERLKQQGTIGLVDTCPMCKLSFHNREPKLLPCLHSLCKKCLPAPFRNAEQRRDLQAEVDNNKPPVGVIRCPVCRQECWEMDVLDNFFVKDSAEVPSSTVEKTSQVCMSCDDNTEATGYCMECVEFLCVTCIVAHQRVKFTRDHTIRQKEEMSPEAVGISTQRPVFCNIHKQEPLKLFCETCDRLTCRDCQLLKHKDHNYQFLEDAYRNHRQYLENMTQQLQEKRKAIEDVSSCISTGLQQVEDNRKAVTNEIKKSICNLIMEINRKGKILVNQLESLSKDHESALKKQQEDVDSLRRHLDHVISFTKWATASHSGTALLYCKRLILFQIHQLMRSSCNPSIVPQSSIRFQSRSGFWATNVDLGSLVVERSPGRPAIPNHQAAPRADAPTAGLSVTTPQRQSTLVQLQMHVDKLFQQPHRQPYPNWSWYQNTRLPGPTGPPPPTRPVHGGSSPSQGPFNLPQPGRRYGSANSNPRSPTSAPSLLHNTGFPATQSLRELIHSSSFLPKPMDVLQGPSRYPQPLSAGAATQTSPHQRGLQELKRTEAAGTLPSITISIPKPNYALSLAPAAADKPSTLSQMPPQGRQKSPVNKPSSSDRSTGTTSWKHTSELPLTLSAKRRRRSSPGPIIVIKDEPEDEDEVRFVQSSMGSSLPDSSTGAQSKSRPQPKVSIPIPNPTSEAKGTSKEQHPQPAAQKQPEKRTEPEEDPNEDWCAVCQNGGELLCCDKCPKVFHLSCHIPTLNESPSGEWFCSFCRDPDSPEMEYDRNSKNDAVSESLPHSDRRRCERLLLRLFCNDFSTDFQQPASPSETKRYKELIKTPMDLSVVKRKLESKHGEFYSSTEAFVADIRLIFINCAKYYKATSEIGSAGLYLEDYFEEQLKLVYPDRVFSGGREEQMIPPLEDEIDEEEEETVADETAPTEDNKSQSHADSLEEGIPPIEEDLVPLKQASSLVEDEKSEPAEMGMDVVEEGTDKKVEPLAVEAAPEETIKQDPKTPEKEAKRSPACLNETNTDVINDSLKEENLLLPLDRPADPPESREKESLADTAKEKEG</sequence>
<proteinExistence type="predicted"/>
<keyword evidence="13 20" id="KW-0175">Coiled coil</keyword>
<feature type="domain" description="PHD-type" evidence="23">
    <location>
        <begin position="735"/>
        <end position="782"/>
    </location>
</feature>
<dbReference type="RefSeq" id="XP_029018863.1">
    <property type="nucleotide sequence ID" value="XM_029163030.3"/>
</dbReference>
<dbReference type="Gene3D" id="3.30.160.60">
    <property type="entry name" value="Classic Zinc Finger"/>
    <property type="match status" value="1"/>
</dbReference>
<keyword evidence="12" id="KW-0805">Transcription regulation</keyword>
<keyword evidence="26" id="KW-1185">Reference proteome</keyword>
<evidence type="ECO:0000256" key="9">
    <source>
        <dbReference type="ARBA" id="ARBA00022771"/>
    </source>
</evidence>
<dbReference type="GO" id="GO:0003677">
    <property type="term" value="F:DNA binding"/>
    <property type="evidence" value="ECO:0007669"/>
    <property type="project" value="UniProtKB-KW"/>
</dbReference>
<dbReference type="PROSITE" id="PS50089">
    <property type="entry name" value="ZF_RING_2"/>
    <property type="match status" value="1"/>
</dbReference>
<dbReference type="SUPFAM" id="SSF57845">
    <property type="entry name" value="B-box zinc-binding domain"/>
    <property type="match status" value="1"/>
</dbReference>
<evidence type="ECO:0000256" key="20">
    <source>
        <dbReference type="SAM" id="Coils"/>
    </source>
</evidence>
<dbReference type="Gene3D" id="1.20.920.10">
    <property type="entry name" value="Bromodomain-like"/>
    <property type="match status" value="1"/>
</dbReference>
<feature type="compositionally biased region" description="Basic and acidic residues" evidence="21">
    <location>
        <begin position="946"/>
        <end position="956"/>
    </location>
</feature>
<feature type="region of interest" description="Disordered" evidence="21">
    <location>
        <begin position="918"/>
        <end position="1077"/>
    </location>
</feature>
<feature type="compositionally biased region" description="Basic and acidic residues" evidence="21">
    <location>
        <begin position="1012"/>
        <end position="1027"/>
    </location>
</feature>
<evidence type="ECO:0000256" key="16">
    <source>
        <dbReference type="ARBA" id="ARBA00023163"/>
    </source>
</evidence>
<evidence type="ECO:0000256" key="17">
    <source>
        <dbReference type="ARBA" id="ARBA00023242"/>
    </source>
</evidence>
<evidence type="ECO:0000256" key="18">
    <source>
        <dbReference type="PROSITE-ProRule" id="PRU00024"/>
    </source>
</evidence>
<feature type="compositionally biased region" description="Polar residues" evidence="21">
    <location>
        <begin position="601"/>
        <end position="632"/>
    </location>
</feature>
<evidence type="ECO:0000256" key="10">
    <source>
        <dbReference type="ARBA" id="ARBA00022786"/>
    </source>
</evidence>
<dbReference type="EC" id="2.3.2.27" evidence="4"/>
<evidence type="ECO:0000256" key="4">
    <source>
        <dbReference type="ARBA" id="ARBA00012483"/>
    </source>
</evidence>
<dbReference type="InterPro" id="IPR019786">
    <property type="entry name" value="Zinc_finger_PHD-type_CS"/>
</dbReference>
<dbReference type="Proteomes" id="UP000515150">
    <property type="component" value="Chromosome 9"/>
</dbReference>
<dbReference type="SMART" id="SM00184">
    <property type="entry name" value="RING"/>
    <property type="match status" value="2"/>
</dbReference>
<dbReference type="CTD" id="8805"/>
<name>A0A6P7NLJ4_BETSP</name>
<feature type="compositionally biased region" description="Polar residues" evidence="21">
    <location>
        <begin position="496"/>
        <end position="515"/>
    </location>
</feature>
<dbReference type="PRINTS" id="PR00503">
    <property type="entry name" value="BROMODOMAIN"/>
</dbReference>
<gene>
    <name evidence="27" type="primary">trim24</name>
</gene>
<dbReference type="InterPro" id="IPR001965">
    <property type="entry name" value="Znf_PHD"/>
</dbReference>
<evidence type="ECO:0000256" key="7">
    <source>
        <dbReference type="ARBA" id="ARBA00022723"/>
    </source>
</evidence>
<keyword evidence="14 19" id="KW-0103">Bromodomain</keyword>
<feature type="compositionally biased region" description="Acidic residues" evidence="21">
    <location>
        <begin position="926"/>
        <end position="939"/>
    </location>
</feature>
<dbReference type="OrthoDB" id="1870062at2759"/>
<keyword evidence="8" id="KW-0677">Repeat</keyword>
<evidence type="ECO:0000256" key="1">
    <source>
        <dbReference type="ARBA" id="ARBA00000900"/>
    </source>
</evidence>
<dbReference type="PROSITE" id="PS50016">
    <property type="entry name" value="ZF_PHD_2"/>
    <property type="match status" value="1"/>
</dbReference>
<dbReference type="InParanoid" id="A0A6P7NLJ4"/>
<dbReference type="KEGG" id="bspl:114862571"/>
<dbReference type="GO" id="GO:0008270">
    <property type="term" value="F:zinc ion binding"/>
    <property type="evidence" value="ECO:0007669"/>
    <property type="project" value="UniProtKB-KW"/>
</dbReference>
<dbReference type="CDD" id="cd19829">
    <property type="entry name" value="Bbox2_TIF1b_C-VI"/>
    <property type="match status" value="1"/>
</dbReference>
<evidence type="ECO:0000259" key="24">
    <source>
        <dbReference type="PROSITE" id="PS50089"/>
    </source>
</evidence>
<evidence type="ECO:0000256" key="14">
    <source>
        <dbReference type="ARBA" id="ARBA00023117"/>
    </source>
</evidence>
<dbReference type="PANTHER" id="PTHR45915">
    <property type="entry name" value="TRANSCRIPTION INTERMEDIARY FACTOR"/>
    <property type="match status" value="1"/>
</dbReference>
<dbReference type="InterPro" id="IPR047058">
    <property type="entry name" value="TIF1b_Bbox2_Znf"/>
</dbReference>
<feature type="region of interest" description="Disordered" evidence="21">
    <location>
        <begin position="533"/>
        <end position="563"/>
    </location>
</feature>
<evidence type="ECO:0000256" key="13">
    <source>
        <dbReference type="ARBA" id="ARBA00023054"/>
    </source>
</evidence>
<dbReference type="Gene3D" id="3.30.40.10">
    <property type="entry name" value="Zinc/RING finger domain, C3HC4 (zinc finger)"/>
    <property type="match status" value="2"/>
</dbReference>
<evidence type="ECO:0000256" key="11">
    <source>
        <dbReference type="ARBA" id="ARBA00022833"/>
    </source>
</evidence>
<dbReference type="GO" id="GO:0005634">
    <property type="term" value="C:nucleus"/>
    <property type="evidence" value="ECO:0007669"/>
    <property type="project" value="UniProtKB-SubCell"/>
</dbReference>
<dbReference type="PROSITE" id="PS01359">
    <property type="entry name" value="ZF_PHD_1"/>
    <property type="match status" value="1"/>
</dbReference>
<dbReference type="CDD" id="cd16585">
    <property type="entry name" value="RING-HC_TIF1_C-VI"/>
    <property type="match status" value="1"/>
</dbReference>
<dbReference type="SMART" id="SM00249">
    <property type="entry name" value="PHD"/>
    <property type="match status" value="1"/>
</dbReference>
<keyword evidence="16" id="KW-0804">Transcription</keyword>
<feature type="domain" description="B box-type" evidence="25">
    <location>
        <begin position="189"/>
        <end position="230"/>
    </location>
</feature>
<dbReference type="Pfam" id="PF00643">
    <property type="entry name" value="zf-B_box"/>
    <property type="match status" value="1"/>
</dbReference>
<dbReference type="SMART" id="SM00502">
    <property type="entry name" value="BBC"/>
    <property type="match status" value="1"/>
</dbReference>
<accession>A0A6P7NLJ4</accession>
<dbReference type="PROSITE" id="PS50014">
    <property type="entry name" value="BROMODOMAIN_2"/>
    <property type="match status" value="1"/>
</dbReference>
<feature type="compositionally biased region" description="Polar residues" evidence="21">
    <location>
        <begin position="670"/>
        <end position="690"/>
    </location>
</feature>
<protein>
    <recommendedName>
        <fullName evidence="4">RING-type E3 ubiquitin transferase</fullName>
        <ecNumber evidence="4">2.3.2.27</ecNumber>
    </recommendedName>
</protein>
<dbReference type="InterPro" id="IPR003649">
    <property type="entry name" value="Bbox_C"/>
</dbReference>
<keyword evidence="11" id="KW-0862">Zinc</keyword>
<feature type="region of interest" description="Disordered" evidence="21">
    <location>
        <begin position="399"/>
        <end position="426"/>
    </location>
</feature>
<dbReference type="InterPro" id="IPR011011">
    <property type="entry name" value="Znf_FYVE_PHD"/>
</dbReference>
<keyword evidence="7" id="KW-0479">Metal-binding</keyword>
<evidence type="ECO:0000256" key="3">
    <source>
        <dbReference type="ARBA" id="ARBA00004906"/>
    </source>
</evidence>
<evidence type="ECO:0000259" key="23">
    <source>
        <dbReference type="PROSITE" id="PS50016"/>
    </source>
</evidence>
<dbReference type="InterPro" id="IPR000315">
    <property type="entry name" value="Znf_B-box"/>
</dbReference>
<evidence type="ECO:0000259" key="25">
    <source>
        <dbReference type="PROSITE" id="PS50119"/>
    </source>
</evidence>
<evidence type="ECO:0000256" key="15">
    <source>
        <dbReference type="ARBA" id="ARBA00023125"/>
    </source>
</evidence>
<keyword evidence="6" id="KW-0808">Transferase</keyword>
<comment type="pathway">
    <text evidence="3">Protein modification; protein ubiquitination.</text>
</comment>
<dbReference type="Pfam" id="PF00628">
    <property type="entry name" value="PHD"/>
    <property type="match status" value="1"/>
</dbReference>
<dbReference type="InterPro" id="IPR013083">
    <property type="entry name" value="Znf_RING/FYVE/PHD"/>
</dbReference>
<reference evidence="27" key="1">
    <citation type="submission" date="2025-08" db="UniProtKB">
        <authorList>
            <consortium name="RefSeq"/>
        </authorList>
    </citation>
    <scope>IDENTIFICATION</scope>
</reference>
<dbReference type="InterPro" id="IPR017907">
    <property type="entry name" value="Znf_RING_CS"/>
</dbReference>
<dbReference type="InterPro" id="IPR001487">
    <property type="entry name" value="Bromodomain"/>
</dbReference>
<dbReference type="PROSITE" id="PS50119">
    <property type="entry name" value="ZF_BBOX"/>
    <property type="match status" value="2"/>
</dbReference>
<evidence type="ECO:0000256" key="8">
    <source>
        <dbReference type="ARBA" id="ARBA00022737"/>
    </source>
</evidence>
<keyword evidence="5" id="KW-0678">Repressor</keyword>
<evidence type="ECO:0000256" key="12">
    <source>
        <dbReference type="ARBA" id="ARBA00023015"/>
    </source>
</evidence>
<evidence type="ECO:0000256" key="2">
    <source>
        <dbReference type="ARBA" id="ARBA00004123"/>
    </source>
</evidence>
<feature type="region of interest" description="Disordered" evidence="21">
    <location>
        <begin position="599"/>
        <end position="734"/>
    </location>
</feature>
<keyword evidence="17" id="KW-0539">Nucleus</keyword>
<dbReference type="FunFam" id="3.30.40.10:FF:000123">
    <property type="entry name" value="E3 ubiquitin-protein ligase TRIM33"/>
    <property type="match status" value="1"/>
</dbReference>
<evidence type="ECO:0000313" key="26">
    <source>
        <dbReference type="Proteomes" id="UP000515150"/>
    </source>
</evidence>
<dbReference type="Pfam" id="PF00439">
    <property type="entry name" value="Bromodomain"/>
    <property type="match status" value="1"/>
</dbReference>